<feature type="transmembrane region" description="Helical" evidence="1">
    <location>
        <begin position="154"/>
        <end position="171"/>
    </location>
</feature>
<accession>A0A7C5HYA2</accession>
<organism evidence="2">
    <name type="scientific">Kosmotoga arenicorallina</name>
    <dbReference type="NCBI Taxonomy" id="688066"/>
    <lineage>
        <taxon>Bacteria</taxon>
        <taxon>Thermotogati</taxon>
        <taxon>Thermotogota</taxon>
        <taxon>Thermotogae</taxon>
        <taxon>Kosmotogales</taxon>
        <taxon>Kosmotogaceae</taxon>
        <taxon>Kosmotoga</taxon>
    </lineage>
</organism>
<keyword evidence="1" id="KW-1133">Transmembrane helix</keyword>
<reference evidence="2" key="1">
    <citation type="journal article" date="2020" name="mSystems">
        <title>Genome- and Community-Level Interaction Insights into Carbon Utilization and Element Cycling Functions of Hydrothermarchaeota in Hydrothermal Sediment.</title>
        <authorList>
            <person name="Zhou Z."/>
            <person name="Liu Y."/>
            <person name="Xu W."/>
            <person name="Pan J."/>
            <person name="Luo Z.H."/>
            <person name="Li M."/>
        </authorList>
    </citation>
    <scope>NUCLEOTIDE SEQUENCE [LARGE SCALE GENOMIC DNA]</scope>
    <source>
        <strain evidence="2">HyVt-80</strain>
    </source>
</reference>
<dbReference type="EMBL" id="DRTH01000048">
    <property type="protein sequence ID" value="HHF08312.1"/>
    <property type="molecule type" value="Genomic_DNA"/>
</dbReference>
<feature type="transmembrane region" description="Helical" evidence="1">
    <location>
        <begin position="20"/>
        <end position="46"/>
    </location>
</feature>
<evidence type="ECO:0000256" key="1">
    <source>
        <dbReference type="SAM" id="Phobius"/>
    </source>
</evidence>
<evidence type="ECO:0000313" key="2">
    <source>
        <dbReference type="EMBL" id="HHF08312.1"/>
    </source>
</evidence>
<sequence length="177" mass="19527">MNAFSLVIKKDFFEKSLAIAIVFFALLLGAGVRPFFLVILAAILLAKDLENGKYRIILTFPVKRWQLHVSWYFLGVAIITVSVMVSAGVRGSSSFLVDWAKSISYFAFMYGLASVTAQKGLGNFLFPFLVFIVDAGLSASLVYSRYSLLNHASVVPYLVSAGMYFVSLYVFSKEGSV</sequence>
<name>A0A7C5HYA2_9BACT</name>
<comment type="caution">
    <text evidence="2">The sequence shown here is derived from an EMBL/GenBank/DDBJ whole genome shotgun (WGS) entry which is preliminary data.</text>
</comment>
<dbReference type="AlphaFoldDB" id="A0A7C5HYA2"/>
<feature type="transmembrane region" description="Helical" evidence="1">
    <location>
        <begin position="124"/>
        <end position="142"/>
    </location>
</feature>
<gene>
    <name evidence="2" type="ORF">ENL26_00870</name>
</gene>
<dbReference type="Proteomes" id="UP000886129">
    <property type="component" value="Unassembled WGS sequence"/>
</dbReference>
<proteinExistence type="predicted"/>
<protein>
    <submittedName>
        <fullName evidence="2">Uncharacterized protein</fullName>
    </submittedName>
</protein>
<feature type="transmembrane region" description="Helical" evidence="1">
    <location>
        <begin position="67"/>
        <end position="87"/>
    </location>
</feature>
<keyword evidence="1" id="KW-0472">Membrane</keyword>
<keyword evidence="1" id="KW-0812">Transmembrane</keyword>